<accession>A0A7S1J398</accession>
<sequence length="164" mass="18169">MAQSENAVGSVIQLGEVSLVRTDTPDRMKELSAPDADLMMVVKDFHGCMLCAKGGDFSKGVLQISANNEAIGYWMPQAEWMELQPGAVIKIKDVMLVRHDDQERMRNMAQSSKTLHVLNPDWHGYTLMATEGDVSRGLLMVNKDNGAVGFWMPKPEYEALNPTA</sequence>
<dbReference type="AlphaFoldDB" id="A0A7S1J398"/>
<reference evidence="1" key="1">
    <citation type="submission" date="2021-01" db="EMBL/GenBank/DDBJ databases">
        <authorList>
            <person name="Corre E."/>
            <person name="Pelletier E."/>
            <person name="Niang G."/>
            <person name="Scheremetjew M."/>
            <person name="Finn R."/>
            <person name="Kale V."/>
            <person name="Holt S."/>
            <person name="Cochrane G."/>
            <person name="Meng A."/>
            <person name="Brown T."/>
            <person name="Cohen L."/>
        </authorList>
    </citation>
    <scope>NUCLEOTIDE SEQUENCE</scope>
    <source>
        <strain evidence="1">NIES-381</strain>
    </source>
</reference>
<protein>
    <submittedName>
        <fullName evidence="1">Uncharacterized protein</fullName>
    </submittedName>
</protein>
<gene>
    <name evidence="1" type="ORF">EGYM00392_LOCUS42507</name>
</gene>
<evidence type="ECO:0000313" key="1">
    <source>
        <dbReference type="EMBL" id="CAD9031365.1"/>
    </source>
</evidence>
<dbReference type="EMBL" id="HBGA01114032">
    <property type="protein sequence ID" value="CAD9031365.1"/>
    <property type="molecule type" value="Transcribed_RNA"/>
</dbReference>
<proteinExistence type="predicted"/>
<name>A0A7S1J398_9EUGL</name>
<organism evidence="1">
    <name type="scientific">Eutreptiella gymnastica</name>
    <dbReference type="NCBI Taxonomy" id="73025"/>
    <lineage>
        <taxon>Eukaryota</taxon>
        <taxon>Discoba</taxon>
        <taxon>Euglenozoa</taxon>
        <taxon>Euglenida</taxon>
        <taxon>Spirocuta</taxon>
        <taxon>Euglenophyceae</taxon>
        <taxon>Eutreptiales</taxon>
        <taxon>Eutreptiaceae</taxon>
        <taxon>Eutreptiella</taxon>
    </lineage>
</organism>